<dbReference type="OrthoDB" id="9764871at2"/>
<dbReference type="InterPro" id="IPR006311">
    <property type="entry name" value="TAT_signal"/>
</dbReference>
<dbReference type="InterPro" id="IPR000215">
    <property type="entry name" value="Serpin_fam"/>
</dbReference>
<evidence type="ECO:0000256" key="2">
    <source>
        <dbReference type="SAM" id="SignalP"/>
    </source>
</evidence>
<feature type="chain" id="PRO_5038423134" evidence="2">
    <location>
        <begin position="23"/>
        <end position="434"/>
    </location>
</feature>
<dbReference type="InterPro" id="IPR023795">
    <property type="entry name" value="Serpin_CS"/>
</dbReference>
<dbReference type="InterPro" id="IPR023796">
    <property type="entry name" value="Serpin_dom"/>
</dbReference>
<gene>
    <name evidence="4" type="ORF">C8046_03010</name>
</gene>
<name>A0A2U1ZZA0_9MICO</name>
<dbReference type="EMBL" id="PYHR01000002">
    <property type="protein sequence ID" value="PWD52316.1"/>
    <property type="molecule type" value="Genomic_DNA"/>
</dbReference>
<dbReference type="PROSITE" id="PS51257">
    <property type="entry name" value="PROKAR_LIPOPROTEIN"/>
    <property type="match status" value="1"/>
</dbReference>
<dbReference type="GO" id="GO:0005615">
    <property type="term" value="C:extracellular space"/>
    <property type="evidence" value="ECO:0007669"/>
    <property type="project" value="InterPro"/>
</dbReference>
<reference evidence="4 5" key="1">
    <citation type="submission" date="2018-03" db="EMBL/GenBank/DDBJ databases">
        <title>Genome assembly of novel Miniimonas species PCH200.</title>
        <authorList>
            <person name="Thakur V."/>
            <person name="Kumar V."/>
            <person name="Singh D."/>
        </authorList>
    </citation>
    <scope>NUCLEOTIDE SEQUENCE [LARGE SCALE GENOMIC DNA]</scope>
    <source>
        <strain evidence="4 5">PCH200</strain>
    </source>
</reference>
<evidence type="ECO:0000259" key="3">
    <source>
        <dbReference type="SMART" id="SM00093"/>
    </source>
</evidence>
<dbReference type="InterPro" id="IPR042185">
    <property type="entry name" value="Serpin_sf_2"/>
</dbReference>
<evidence type="ECO:0000256" key="1">
    <source>
        <dbReference type="RuleBase" id="RU000411"/>
    </source>
</evidence>
<evidence type="ECO:0000313" key="5">
    <source>
        <dbReference type="Proteomes" id="UP000245166"/>
    </source>
</evidence>
<dbReference type="Pfam" id="PF00079">
    <property type="entry name" value="Serpin"/>
    <property type="match status" value="1"/>
</dbReference>
<dbReference type="Proteomes" id="UP000245166">
    <property type="component" value="Unassembled WGS sequence"/>
</dbReference>
<dbReference type="Gene3D" id="2.30.39.10">
    <property type="entry name" value="Alpha-1-antitrypsin, domain 1"/>
    <property type="match status" value="1"/>
</dbReference>
<sequence>MKQTRRHGIVRAAAGAGVLALAACSTQGAASTTTELRSDVAHEVVAIDEAPALAGVLAANDALGLSMLRAATDADPDANAVVSPFSALVALSMLAEGARGTTATAFDTALGASGEDRTRTVSALQTLLGEHDGDPASATADELPEAPLLHLADRIVLDEGFDVEPAYLDALARWYGAGVETTDLGDPAAREVLGSWLAEHTGGLIRESAIEPNELLRVVLQDVVLFAGRWQVPFSAGATAERPFTGPHGPVQVETMAGSAYGRWTVVEDEGWTAVRLPYTEGFHADLVLPPDGVDPAGADPALLALLAEVPAAPVGDPTTGSIAVTVPVLDLTPEPLDLVPDLTEVGLGELLGTPDLSGIANDLTVGQAMQQARLIVDEDGTVAAAVTEIGGEETSAPVHDRTVQFDRPFLLRLAHSESGLTLFLAAVRDPAVG</sequence>
<dbReference type="PROSITE" id="PS00284">
    <property type="entry name" value="SERPIN"/>
    <property type="match status" value="1"/>
</dbReference>
<protein>
    <submittedName>
        <fullName evidence="4">Serpin family protein</fullName>
    </submittedName>
</protein>
<accession>A0A2U1ZZA0</accession>
<feature type="signal peptide" evidence="2">
    <location>
        <begin position="1"/>
        <end position="22"/>
    </location>
</feature>
<dbReference type="PANTHER" id="PTHR11461:SF211">
    <property type="entry name" value="GH10112P-RELATED"/>
    <property type="match status" value="1"/>
</dbReference>
<dbReference type="SUPFAM" id="SSF56574">
    <property type="entry name" value="Serpins"/>
    <property type="match status" value="1"/>
</dbReference>
<feature type="domain" description="Serpin" evidence="3">
    <location>
        <begin position="65"/>
        <end position="431"/>
    </location>
</feature>
<dbReference type="InterPro" id="IPR036186">
    <property type="entry name" value="Serpin_sf"/>
</dbReference>
<dbReference type="PROSITE" id="PS51318">
    <property type="entry name" value="TAT"/>
    <property type="match status" value="1"/>
</dbReference>
<comment type="caution">
    <text evidence="4">The sequence shown here is derived from an EMBL/GenBank/DDBJ whole genome shotgun (WGS) entry which is preliminary data.</text>
</comment>
<dbReference type="PANTHER" id="PTHR11461">
    <property type="entry name" value="SERINE PROTEASE INHIBITOR, SERPIN"/>
    <property type="match status" value="1"/>
</dbReference>
<dbReference type="GO" id="GO:0004867">
    <property type="term" value="F:serine-type endopeptidase inhibitor activity"/>
    <property type="evidence" value="ECO:0007669"/>
    <property type="project" value="InterPro"/>
</dbReference>
<comment type="similarity">
    <text evidence="1">Belongs to the serpin family.</text>
</comment>
<dbReference type="Gene3D" id="3.30.497.10">
    <property type="entry name" value="Antithrombin, subunit I, domain 2"/>
    <property type="match status" value="1"/>
</dbReference>
<dbReference type="InterPro" id="IPR042178">
    <property type="entry name" value="Serpin_sf_1"/>
</dbReference>
<proteinExistence type="inferred from homology"/>
<organism evidence="4 5">
    <name type="scientific">Serinibacter arcticus</name>
    <dbReference type="NCBI Taxonomy" id="1655435"/>
    <lineage>
        <taxon>Bacteria</taxon>
        <taxon>Bacillati</taxon>
        <taxon>Actinomycetota</taxon>
        <taxon>Actinomycetes</taxon>
        <taxon>Micrococcales</taxon>
        <taxon>Beutenbergiaceae</taxon>
        <taxon>Serinibacter</taxon>
    </lineage>
</organism>
<dbReference type="AlphaFoldDB" id="A0A2U1ZZA0"/>
<keyword evidence="2" id="KW-0732">Signal</keyword>
<evidence type="ECO:0000313" key="4">
    <source>
        <dbReference type="EMBL" id="PWD52316.1"/>
    </source>
</evidence>
<dbReference type="SMART" id="SM00093">
    <property type="entry name" value="SERPIN"/>
    <property type="match status" value="1"/>
</dbReference>
<keyword evidence="5" id="KW-1185">Reference proteome</keyword>